<accession>B8J6A4</accession>
<dbReference type="RefSeq" id="WP_012633011.1">
    <property type="nucleotide sequence ID" value="NC_011891.1"/>
</dbReference>
<dbReference type="EMBL" id="CP001359">
    <property type="protein sequence ID" value="ACL65085.1"/>
    <property type="molecule type" value="Genomic_DNA"/>
</dbReference>
<name>B8J6A4_ANAD2</name>
<dbReference type="InterPro" id="IPR022409">
    <property type="entry name" value="PKD/Chitinase_dom"/>
</dbReference>
<dbReference type="SMART" id="SM00089">
    <property type="entry name" value="PKD"/>
    <property type="match status" value="3"/>
</dbReference>
<dbReference type="GO" id="GO:0031410">
    <property type="term" value="C:cytoplasmic vesicle"/>
    <property type="evidence" value="ECO:0007669"/>
    <property type="project" value="TreeGrafter"/>
</dbReference>
<dbReference type="InterPro" id="IPR000601">
    <property type="entry name" value="PKD_dom"/>
</dbReference>
<dbReference type="HOGENOM" id="CLU_431280_0_0_7"/>
<sequence>MHPARRHVPAAIALCTLLACSGGGSDRPPLPVIPGNAPPIAQAGFDRAVAKGALVQLDGSASRDPEGFPLSYGWTFVSRPVGSAATLQSATSQRASFVADVPGSYVVRLQVSDGLNAPVSDDVVITSQNVAPTAAAGADREGSRGIAVALDGRASSDPDGDAITYAWALTARPPGSTAALTGAGLSQASFTPDVYGSYVVRLTVSDGVLAAQDDVTVTVRNHAPVADAGPDLESNAGATLALSAAASSDPDQDPITCAWALVTKPAGSSAVLSDPGACAPSVTYDVAGVYAFSLAVHDGQLASAAADPVQVTVHEKVWMLGHAVADAEYSRALDRIVAVGGSRLYVADPVAGTETSVALPKAALAVSVSPDGRYAAVGHDALVSYVSLDAPPALLGTFTTSVIPSDVVLAGNGWIYLFPTTWDQIHGIRISTGVDTPSTGWSPFDGTKARLHPGGAALYGADNFVSPADIRKFSIASGVASFLYDSPYHGDYAMCGDLWITEDGLRIVTACGNTFHSNTTQGSTAGSDMTYAGALEGTGQVKWADHSAAAGQILVVTGLPYWPADPDADAELRLFGDDFLALQETIPLTRIGVGGKGYVSHGRFAFFSADGTRRIALVQVDASSGLLAPDAVVVY</sequence>
<evidence type="ECO:0000313" key="2">
    <source>
        <dbReference type="EMBL" id="ACL65085.1"/>
    </source>
</evidence>
<dbReference type="AlphaFoldDB" id="B8J6A4"/>
<evidence type="ECO:0000313" key="3">
    <source>
        <dbReference type="Proteomes" id="UP000007089"/>
    </source>
</evidence>
<feature type="domain" description="PKD/Chitinase" evidence="1">
    <location>
        <begin position="225"/>
        <end position="314"/>
    </location>
</feature>
<dbReference type="Gene3D" id="2.60.40.10">
    <property type="entry name" value="Immunoglobulins"/>
    <property type="match status" value="3"/>
</dbReference>
<dbReference type="PANTHER" id="PTHR46182:SF2">
    <property type="entry name" value="FI19480P1"/>
    <property type="match status" value="1"/>
</dbReference>
<organism evidence="2 3">
    <name type="scientific">Anaeromyxobacter dehalogenans (strain ATCC BAA-258 / DSM 21875 / 2CP-1)</name>
    <dbReference type="NCBI Taxonomy" id="455488"/>
    <lineage>
        <taxon>Bacteria</taxon>
        <taxon>Pseudomonadati</taxon>
        <taxon>Myxococcota</taxon>
        <taxon>Myxococcia</taxon>
        <taxon>Myxococcales</taxon>
        <taxon>Cystobacterineae</taxon>
        <taxon>Anaeromyxobacteraceae</taxon>
        <taxon>Anaeromyxobacter</taxon>
    </lineage>
</organism>
<dbReference type="SUPFAM" id="SSF49299">
    <property type="entry name" value="PKD domain"/>
    <property type="match status" value="3"/>
</dbReference>
<dbReference type="PROSITE" id="PS51257">
    <property type="entry name" value="PROKAR_LIPOPROTEIN"/>
    <property type="match status" value="1"/>
</dbReference>
<feature type="domain" description="PKD/Chitinase" evidence="1">
    <location>
        <begin position="40"/>
        <end position="130"/>
    </location>
</feature>
<reference evidence="2" key="1">
    <citation type="submission" date="2009-01" db="EMBL/GenBank/DDBJ databases">
        <title>Complete sequence of Anaeromyxobacter dehalogenans 2CP-1.</title>
        <authorList>
            <consortium name="US DOE Joint Genome Institute"/>
            <person name="Lucas S."/>
            <person name="Copeland A."/>
            <person name="Lapidus A."/>
            <person name="Glavina del Rio T."/>
            <person name="Dalin E."/>
            <person name="Tice H."/>
            <person name="Bruce D."/>
            <person name="Goodwin L."/>
            <person name="Pitluck S."/>
            <person name="Saunders E."/>
            <person name="Brettin T."/>
            <person name="Detter J.C."/>
            <person name="Han C."/>
            <person name="Larimer F."/>
            <person name="Land M."/>
            <person name="Hauser L."/>
            <person name="Kyrpides N."/>
            <person name="Ovchinnikova G."/>
            <person name="Beliaev A.S."/>
            <person name="Richardson P."/>
        </authorList>
    </citation>
    <scope>NUCLEOTIDE SEQUENCE</scope>
    <source>
        <strain evidence="2">2CP-1</strain>
    </source>
</reference>
<keyword evidence="3" id="KW-1185">Reference proteome</keyword>
<dbReference type="InterPro" id="IPR029865">
    <property type="entry name" value="KIAA0319-like"/>
</dbReference>
<dbReference type="KEGG" id="acp:A2cp1_1743"/>
<proteinExistence type="predicted"/>
<dbReference type="Proteomes" id="UP000007089">
    <property type="component" value="Chromosome"/>
</dbReference>
<feature type="domain" description="PKD/Chitinase" evidence="1">
    <location>
        <begin position="133"/>
        <end position="222"/>
    </location>
</feature>
<gene>
    <name evidence="2" type="ordered locus">A2cp1_1743</name>
</gene>
<evidence type="ECO:0000259" key="1">
    <source>
        <dbReference type="SMART" id="SM00089"/>
    </source>
</evidence>
<dbReference type="InterPro" id="IPR013783">
    <property type="entry name" value="Ig-like_fold"/>
</dbReference>
<dbReference type="PANTHER" id="PTHR46182">
    <property type="entry name" value="FI19480P1"/>
    <property type="match status" value="1"/>
</dbReference>
<dbReference type="InterPro" id="IPR035986">
    <property type="entry name" value="PKD_dom_sf"/>
</dbReference>
<protein>
    <submittedName>
        <fullName evidence="2">PKD domain containing protein</fullName>
    </submittedName>
</protein>
<dbReference type="Pfam" id="PF18911">
    <property type="entry name" value="PKD_4"/>
    <property type="match status" value="1"/>
</dbReference>
<dbReference type="GO" id="GO:0016020">
    <property type="term" value="C:membrane"/>
    <property type="evidence" value="ECO:0007669"/>
    <property type="project" value="TreeGrafter"/>
</dbReference>
<dbReference type="Pfam" id="PF22352">
    <property type="entry name" value="K319L-like_PKD"/>
    <property type="match status" value="2"/>
</dbReference>
<dbReference type="SUPFAM" id="SSF82171">
    <property type="entry name" value="DPP6 N-terminal domain-like"/>
    <property type="match status" value="1"/>
</dbReference>